<name>A0A9P7H398_9HYPO</name>
<dbReference type="PANTHER" id="PTHR43050">
    <property type="entry name" value="SERINE / THREONINE RACEMASE FAMILY MEMBER"/>
    <property type="match status" value="1"/>
</dbReference>
<dbReference type="InterPro" id="IPR036052">
    <property type="entry name" value="TrpB-like_PALP_sf"/>
</dbReference>
<evidence type="ECO:0000256" key="4">
    <source>
        <dbReference type="ARBA" id="ARBA00023239"/>
    </source>
</evidence>
<dbReference type="CDD" id="cd01562">
    <property type="entry name" value="Thr-dehyd"/>
    <property type="match status" value="1"/>
</dbReference>
<dbReference type="FunFam" id="3.40.50.1100:FF:000005">
    <property type="entry name" value="Threonine dehydratase catabolic"/>
    <property type="match status" value="1"/>
</dbReference>
<evidence type="ECO:0000256" key="2">
    <source>
        <dbReference type="ARBA" id="ARBA00010869"/>
    </source>
</evidence>
<comment type="cofactor">
    <cofactor evidence="1">
        <name>pyridoxal 5'-phosphate</name>
        <dbReference type="ChEBI" id="CHEBI:597326"/>
    </cofactor>
</comment>
<dbReference type="PANTHER" id="PTHR43050:SF1">
    <property type="entry name" value="SERINE RACEMASE"/>
    <property type="match status" value="1"/>
</dbReference>
<feature type="domain" description="Prion-inhibition and propagation HeLo" evidence="7">
    <location>
        <begin position="100"/>
        <end position="211"/>
    </location>
</feature>
<dbReference type="GO" id="GO:0003941">
    <property type="term" value="F:L-serine ammonia-lyase activity"/>
    <property type="evidence" value="ECO:0007669"/>
    <property type="project" value="TreeGrafter"/>
</dbReference>
<keyword evidence="9" id="KW-1185">Reference proteome</keyword>
<keyword evidence="3" id="KW-0663">Pyridoxal phosphate</keyword>
<dbReference type="InterPro" id="IPR029498">
    <property type="entry name" value="HeLo_dom"/>
</dbReference>
<comment type="caution">
    <text evidence="8">The sequence shown here is derived from an EMBL/GenBank/DDBJ whole genome shotgun (WGS) entry which is preliminary data.</text>
</comment>
<evidence type="ECO:0008006" key="10">
    <source>
        <dbReference type="Google" id="ProtNLM"/>
    </source>
</evidence>
<dbReference type="GO" id="GO:0030170">
    <property type="term" value="F:pyridoxal phosphate binding"/>
    <property type="evidence" value="ECO:0007669"/>
    <property type="project" value="TreeGrafter"/>
</dbReference>
<evidence type="ECO:0000259" key="7">
    <source>
        <dbReference type="Pfam" id="PF14479"/>
    </source>
</evidence>
<dbReference type="Gene3D" id="1.20.120.1020">
    <property type="entry name" value="Prion-inhibition and propagation, HeLo domain"/>
    <property type="match status" value="1"/>
</dbReference>
<evidence type="ECO:0000256" key="1">
    <source>
        <dbReference type="ARBA" id="ARBA00001933"/>
    </source>
</evidence>
<dbReference type="GO" id="GO:0000287">
    <property type="term" value="F:magnesium ion binding"/>
    <property type="evidence" value="ECO:0007669"/>
    <property type="project" value="TreeGrafter"/>
</dbReference>
<dbReference type="Gene3D" id="3.40.50.1100">
    <property type="match status" value="2"/>
</dbReference>
<evidence type="ECO:0000256" key="3">
    <source>
        <dbReference type="ARBA" id="ARBA00022898"/>
    </source>
</evidence>
<dbReference type="Pfam" id="PF14479">
    <property type="entry name" value="HeLo"/>
    <property type="match status" value="1"/>
</dbReference>
<feature type="compositionally biased region" description="Polar residues" evidence="5">
    <location>
        <begin position="126"/>
        <end position="142"/>
    </location>
</feature>
<dbReference type="GO" id="GO:0018114">
    <property type="term" value="F:threonine racemase activity"/>
    <property type="evidence" value="ECO:0007669"/>
    <property type="project" value="TreeGrafter"/>
</dbReference>
<proteinExistence type="inferred from homology"/>
<dbReference type="InterPro" id="IPR038305">
    <property type="entry name" value="HeLo_sf"/>
</dbReference>
<evidence type="ECO:0000313" key="9">
    <source>
        <dbReference type="Proteomes" id="UP000782241"/>
    </source>
</evidence>
<dbReference type="GO" id="GO:0008721">
    <property type="term" value="F:D-serine ammonia-lyase activity"/>
    <property type="evidence" value="ECO:0007669"/>
    <property type="project" value="TreeGrafter"/>
</dbReference>
<dbReference type="Pfam" id="PF00291">
    <property type="entry name" value="PALP"/>
    <property type="match status" value="1"/>
</dbReference>
<feature type="region of interest" description="Disordered" evidence="5">
    <location>
        <begin position="116"/>
        <end position="142"/>
    </location>
</feature>
<protein>
    <recommendedName>
        <fullName evidence="10">Tryptophan synthase beta chain-like PALP domain-containing protein</fullName>
    </recommendedName>
</protein>
<dbReference type="GO" id="GO:0005524">
    <property type="term" value="F:ATP binding"/>
    <property type="evidence" value="ECO:0007669"/>
    <property type="project" value="TreeGrafter"/>
</dbReference>
<gene>
    <name evidence="8" type="ORF">KAF25_000305</name>
</gene>
<keyword evidence="4" id="KW-0456">Lyase</keyword>
<dbReference type="Proteomes" id="UP000782241">
    <property type="component" value="Unassembled WGS sequence"/>
</dbReference>
<feature type="domain" description="Tryptophan synthase beta chain-like PALP" evidence="6">
    <location>
        <begin position="598"/>
        <end position="857"/>
    </location>
</feature>
<evidence type="ECO:0000256" key="5">
    <source>
        <dbReference type="SAM" id="MobiDB-lite"/>
    </source>
</evidence>
<evidence type="ECO:0000313" key="8">
    <source>
        <dbReference type="EMBL" id="KAG5659103.1"/>
    </source>
</evidence>
<dbReference type="GO" id="GO:0030378">
    <property type="term" value="F:serine racemase activity"/>
    <property type="evidence" value="ECO:0007669"/>
    <property type="project" value="TreeGrafter"/>
</dbReference>
<dbReference type="SUPFAM" id="SSF53686">
    <property type="entry name" value="Tryptophan synthase beta subunit-like PLP-dependent enzymes"/>
    <property type="match status" value="1"/>
</dbReference>
<reference evidence="8" key="1">
    <citation type="submission" date="2021-04" db="EMBL/GenBank/DDBJ databases">
        <title>Draft genome of Fusarium avenaceum strain F156N33, isolated from an atmospheric sample in Virginia.</title>
        <authorList>
            <person name="Yang S."/>
            <person name="Vinatzer B.A."/>
            <person name="Coleman J."/>
        </authorList>
    </citation>
    <scope>NUCLEOTIDE SEQUENCE</scope>
    <source>
        <strain evidence="8">F156N33</strain>
    </source>
</reference>
<comment type="similarity">
    <text evidence="2">Belongs to the serine/threonine dehydratase family.</text>
</comment>
<sequence>MDYDLQIFVAQLQQYEARWRLEGADALHGNKQQNLKQTIAAQIESILRVLDKCYEVVRKFDEKESDGGGAVTEGPEPVVVAVTQLNTPRPTHDLVKTPQLSVIEAKVRQYLEKVKKSTKAKGKASPQASHKSESVNISEPGSTSRLVLREDVAGKYAIQKQRVNKRIEEAQKRVCLSKLGCWVDHGKQEFEDFVSQLRDMNSDLRKILPVMDHLRDAFARIRPSDRSPELWEDTKEVRGELDGLHKALSFVNRPVPEKGLKSIAFAVKVEEDFDELRSRAEGDGIISGLPLTRQPTLFCLMPRPDGFSTGNDFMLTTPVIEANDSKITNLPHSIADLKERNQDFDIIGNVEHSVKDRWIYHLQRVEDDDLVSGHDLSTLVEHPGLRAKERICLAADIARSYLYYMEINRGKCLGPLTNYHLFGQKSPTVEDANWSLQTLGSLWVDFGFGLSTAPKRNKFRSRAQYQEEKISASMELGVLLYEIMAGKLLEYDSTIEGLRIATKAAQDGLSEVEQHCGTLMRDVVATLLTLLVNVYDNMADLSTCAPLTRDSVIEAQRLIEPHVHLTPVMTSSFMNDLASTPRDPASLDQVTSRQPAKPRLRLWFKCENFQRIGAFKARGAFHAIEKLKMEPGWLEGGGREKGVVTHSSGNHAQAIALAARENGMPAHVVMPSITIPSKVAATKGYGANVIFSTLTDRLAVAEKVVAETGARLIPPYDHPDIILGQGTMGLELQQQVKNLDAIIAPCSGGGMLSGIALSCENTGIRVFGAEPSFQGADDAKRGMEQGERITHVESTSIADGLRSYLGVYPWGILYERKLVHSMYSVSEEEIKAAMKLILERMKLFVEPSAAVPLAVVLFNEDFRHMVEKEAQGDIWDLGIILSGGNVTVEGIAKLFT</sequence>
<accession>A0A9P7H398</accession>
<organism evidence="8 9">
    <name type="scientific">Fusarium avenaceum</name>
    <dbReference type="NCBI Taxonomy" id="40199"/>
    <lineage>
        <taxon>Eukaryota</taxon>
        <taxon>Fungi</taxon>
        <taxon>Dikarya</taxon>
        <taxon>Ascomycota</taxon>
        <taxon>Pezizomycotina</taxon>
        <taxon>Sordariomycetes</taxon>
        <taxon>Hypocreomycetidae</taxon>
        <taxon>Hypocreales</taxon>
        <taxon>Nectriaceae</taxon>
        <taxon>Fusarium</taxon>
        <taxon>Fusarium tricinctum species complex</taxon>
    </lineage>
</organism>
<dbReference type="EMBL" id="JAGPUO010000012">
    <property type="protein sequence ID" value="KAG5659103.1"/>
    <property type="molecule type" value="Genomic_DNA"/>
</dbReference>
<evidence type="ECO:0000259" key="6">
    <source>
        <dbReference type="Pfam" id="PF00291"/>
    </source>
</evidence>
<dbReference type="AlphaFoldDB" id="A0A9P7H398"/>
<dbReference type="InterPro" id="IPR001926">
    <property type="entry name" value="TrpB-like_PALP"/>
</dbReference>